<dbReference type="GO" id="GO:0005886">
    <property type="term" value="C:plasma membrane"/>
    <property type="evidence" value="ECO:0007669"/>
    <property type="project" value="UniProtKB-SubCell"/>
</dbReference>
<evidence type="ECO:0008006" key="12">
    <source>
        <dbReference type="Google" id="ProtNLM"/>
    </source>
</evidence>
<keyword evidence="4" id="KW-0997">Cell inner membrane</keyword>
<name>A0A246ITK4_9BURK</name>
<dbReference type="InterPro" id="IPR012902">
    <property type="entry name" value="N_methyl_site"/>
</dbReference>
<dbReference type="Pfam" id="PF07963">
    <property type="entry name" value="N_methyl"/>
    <property type="match status" value="1"/>
</dbReference>
<evidence type="ECO:0000256" key="9">
    <source>
        <dbReference type="SAM" id="Phobius"/>
    </source>
</evidence>
<evidence type="ECO:0000256" key="7">
    <source>
        <dbReference type="ARBA" id="ARBA00023136"/>
    </source>
</evidence>
<evidence type="ECO:0000313" key="11">
    <source>
        <dbReference type="Proteomes" id="UP000197468"/>
    </source>
</evidence>
<dbReference type="InterPro" id="IPR045584">
    <property type="entry name" value="Pilin-like"/>
</dbReference>
<gene>
    <name evidence="10" type="ORF">CDN99_25720</name>
</gene>
<feature type="compositionally biased region" description="Low complexity" evidence="8">
    <location>
        <begin position="13"/>
        <end position="22"/>
    </location>
</feature>
<keyword evidence="6 9" id="KW-1133">Transmembrane helix</keyword>
<reference evidence="10 11" key="1">
    <citation type="journal article" date="2008" name="Int. J. Syst. Evol. Microbiol.">
        <title>Description of Roseateles aquatilis sp. nov. and Roseateles terrae sp. nov., in the class Betaproteobacteria, and emended description of the genus Roseateles.</title>
        <authorList>
            <person name="Gomila M."/>
            <person name="Bowien B."/>
            <person name="Falsen E."/>
            <person name="Moore E.R."/>
            <person name="Lalucat J."/>
        </authorList>
    </citation>
    <scope>NUCLEOTIDE SEQUENCE [LARGE SCALE GENOMIC DNA]</scope>
    <source>
        <strain evidence="10 11">CCUG 48205</strain>
    </source>
</reference>
<keyword evidence="11" id="KW-1185">Reference proteome</keyword>
<dbReference type="PROSITE" id="PS00409">
    <property type="entry name" value="PROKAR_NTER_METHYL"/>
    <property type="match status" value="1"/>
</dbReference>
<comment type="caution">
    <text evidence="10">The sequence shown here is derived from an EMBL/GenBank/DDBJ whole genome shotgun (WGS) entry which is preliminary data.</text>
</comment>
<evidence type="ECO:0000256" key="8">
    <source>
        <dbReference type="SAM" id="MobiDB-lite"/>
    </source>
</evidence>
<dbReference type="GO" id="GO:0015628">
    <property type="term" value="P:protein secretion by the type II secretion system"/>
    <property type="evidence" value="ECO:0007669"/>
    <property type="project" value="TreeGrafter"/>
</dbReference>
<protein>
    <recommendedName>
        <fullName evidence="12">General secretion pathway protein GspJ</fullName>
    </recommendedName>
</protein>
<organism evidence="10 11">
    <name type="scientific">Roseateles aquatilis</name>
    <dbReference type="NCBI Taxonomy" id="431061"/>
    <lineage>
        <taxon>Bacteria</taxon>
        <taxon>Pseudomonadati</taxon>
        <taxon>Pseudomonadota</taxon>
        <taxon>Betaproteobacteria</taxon>
        <taxon>Burkholderiales</taxon>
        <taxon>Sphaerotilaceae</taxon>
        <taxon>Roseateles</taxon>
    </lineage>
</organism>
<keyword evidence="7 9" id="KW-0472">Membrane</keyword>
<proteinExistence type="predicted"/>
<dbReference type="EMBL" id="NIOF01000020">
    <property type="protein sequence ID" value="OWQ83536.1"/>
    <property type="molecule type" value="Genomic_DNA"/>
</dbReference>
<evidence type="ECO:0000313" key="10">
    <source>
        <dbReference type="EMBL" id="OWQ83536.1"/>
    </source>
</evidence>
<evidence type="ECO:0000256" key="1">
    <source>
        <dbReference type="ARBA" id="ARBA00004377"/>
    </source>
</evidence>
<accession>A0A246ITK4</accession>
<dbReference type="NCBIfam" id="TIGR02532">
    <property type="entry name" value="IV_pilin_GFxxxE"/>
    <property type="match status" value="1"/>
</dbReference>
<evidence type="ECO:0000256" key="6">
    <source>
        <dbReference type="ARBA" id="ARBA00022989"/>
    </source>
</evidence>
<dbReference type="PANTHER" id="PTHR39583">
    <property type="entry name" value="TYPE II SECRETION SYSTEM PROTEIN J-RELATED"/>
    <property type="match status" value="1"/>
</dbReference>
<dbReference type="SUPFAM" id="SSF54523">
    <property type="entry name" value="Pili subunits"/>
    <property type="match status" value="1"/>
</dbReference>
<dbReference type="RefSeq" id="WP_088388223.1">
    <property type="nucleotide sequence ID" value="NZ_NIOF01000020.1"/>
</dbReference>
<dbReference type="PANTHER" id="PTHR39583:SF2">
    <property type="entry name" value="TYPE II SECRETION SYSTEM PROTEIN J"/>
    <property type="match status" value="1"/>
</dbReference>
<dbReference type="OrthoDB" id="9151668at2"/>
<keyword evidence="2" id="KW-1003">Cell membrane</keyword>
<feature type="transmembrane region" description="Helical" evidence="9">
    <location>
        <begin position="30"/>
        <end position="51"/>
    </location>
</feature>
<keyword evidence="5 9" id="KW-0812">Transmembrane</keyword>
<feature type="region of interest" description="Disordered" evidence="8">
    <location>
        <begin position="1"/>
        <end position="27"/>
    </location>
</feature>
<comment type="subcellular location">
    <subcellularLocation>
        <location evidence="1">Cell inner membrane</location>
        <topology evidence="1">Single-pass membrane protein</topology>
    </subcellularLocation>
</comment>
<dbReference type="InterPro" id="IPR051621">
    <property type="entry name" value="T2SS_protein_J"/>
</dbReference>
<evidence type="ECO:0000256" key="2">
    <source>
        <dbReference type="ARBA" id="ARBA00022475"/>
    </source>
</evidence>
<sequence>MRTAPPSRRAVIPGRPSGARRSGGSRGSRGFTLIEVVIALVIMAVMTVMAWRAVSVLTTSREHNEATMERAETLQTLMRQWELDLREVQDSTLVPALAFDGATLRLTRRRETGLQLVCWQLREGRLSRWESAPTTTRDALQDAWFRSQQLSAEELRAMPGLSGVASWQMYFFRGNGWSNAQSSDDVTPSTSPASAAAGQTVTTRRVVPTGVRMRLQFAEDSGYRGELIREVPVESNGS</sequence>
<dbReference type="Proteomes" id="UP000197468">
    <property type="component" value="Unassembled WGS sequence"/>
</dbReference>
<evidence type="ECO:0000256" key="4">
    <source>
        <dbReference type="ARBA" id="ARBA00022519"/>
    </source>
</evidence>
<evidence type="ECO:0000256" key="3">
    <source>
        <dbReference type="ARBA" id="ARBA00022481"/>
    </source>
</evidence>
<keyword evidence="3" id="KW-0488">Methylation</keyword>
<feature type="region of interest" description="Disordered" evidence="8">
    <location>
        <begin position="181"/>
        <end position="201"/>
    </location>
</feature>
<feature type="compositionally biased region" description="Low complexity" evidence="8">
    <location>
        <begin position="187"/>
        <end position="201"/>
    </location>
</feature>
<evidence type="ECO:0000256" key="5">
    <source>
        <dbReference type="ARBA" id="ARBA00022692"/>
    </source>
</evidence>
<dbReference type="AlphaFoldDB" id="A0A246ITK4"/>